<evidence type="ECO:0000259" key="1">
    <source>
        <dbReference type="Pfam" id="PF06439"/>
    </source>
</evidence>
<dbReference type="Gene3D" id="2.60.120.560">
    <property type="entry name" value="Exo-inulinase, domain 1"/>
    <property type="match status" value="1"/>
</dbReference>
<feature type="domain" description="3-keto-alpha-glucoside-1,2-lyase/3-keto-2-hydroxy-glucal hydratase" evidence="1">
    <location>
        <begin position="35"/>
        <end position="107"/>
    </location>
</feature>
<dbReference type="AlphaFoldDB" id="X1CPW7"/>
<dbReference type="EMBL" id="BART01024955">
    <property type="protein sequence ID" value="GAG94962.1"/>
    <property type="molecule type" value="Genomic_DNA"/>
</dbReference>
<protein>
    <recommendedName>
        <fullName evidence="1">3-keto-alpha-glucoside-1,2-lyase/3-keto-2-hydroxy-glucal hydratase domain-containing protein</fullName>
    </recommendedName>
</protein>
<dbReference type="Pfam" id="PF06439">
    <property type="entry name" value="3keto-disac_hyd"/>
    <property type="match status" value="1"/>
</dbReference>
<evidence type="ECO:0000313" key="2">
    <source>
        <dbReference type="EMBL" id="GAG94962.1"/>
    </source>
</evidence>
<gene>
    <name evidence="2" type="ORF">S01H4_44912</name>
</gene>
<sequence>MLAFMSIQSYAWVGLAIFSLSVGASAEPVLNSQADDGEFEGWATYHEKAGVKTGDVWSLADDGVLICRGQPRGYLYTKKSYVNFTLSFEWRWPVGGEAGKGGVLLRT</sequence>
<name>X1CPW7_9ZZZZ</name>
<accession>X1CPW7</accession>
<comment type="caution">
    <text evidence="2">The sequence shown here is derived from an EMBL/GenBank/DDBJ whole genome shotgun (WGS) entry which is preliminary data.</text>
</comment>
<dbReference type="InterPro" id="IPR010496">
    <property type="entry name" value="AL/BT2_dom"/>
</dbReference>
<dbReference type="GO" id="GO:0016787">
    <property type="term" value="F:hydrolase activity"/>
    <property type="evidence" value="ECO:0007669"/>
    <property type="project" value="InterPro"/>
</dbReference>
<reference evidence="2" key="1">
    <citation type="journal article" date="2014" name="Front. Microbiol.">
        <title>High frequency of phylogenetically diverse reductive dehalogenase-homologous genes in deep subseafloor sedimentary metagenomes.</title>
        <authorList>
            <person name="Kawai M."/>
            <person name="Futagami T."/>
            <person name="Toyoda A."/>
            <person name="Takaki Y."/>
            <person name="Nishi S."/>
            <person name="Hori S."/>
            <person name="Arai W."/>
            <person name="Tsubouchi T."/>
            <person name="Morono Y."/>
            <person name="Uchiyama I."/>
            <person name="Ito T."/>
            <person name="Fujiyama A."/>
            <person name="Inagaki F."/>
            <person name="Takami H."/>
        </authorList>
    </citation>
    <scope>NUCLEOTIDE SEQUENCE</scope>
    <source>
        <strain evidence="2">Expedition CK06-06</strain>
    </source>
</reference>
<feature type="non-terminal residue" evidence="2">
    <location>
        <position position="107"/>
    </location>
</feature>
<organism evidence="2">
    <name type="scientific">marine sediment metagenome</name>
    <dbReference type="NCBI Taxonomy" id="412755"/>
    <lineage>
        <taxon>unclassified sequences</taxon>
        <taxon>metagenomes</taxon>
        <taxon>ecological metagenomes</taxon>
    </lineage>
</organism>
<proteinExistence type="predicted"/>